<evidence type="ECO:0000256" key="1">
    <source>
        <dbReference type="ARBA" id="ARBA00023284"/>
    </source>
</evidence>
<feature type="compositionally biased region" description="Basic and acidic residues" evidence="2">
    <location>
        <begin position="135"/>
        <end position="149"/>
    </location>
</feature>
<organism evidence="3 4">
    <name type="scientific">Kwoniella dendrophila CBS 6074</name>
    <dbReference type="NCBI Taxonomy" id="1295534"/>
    <lineage>
        <taxon>Eukaryota</taxon>
        <taxon>Fungi</taxon>
        <taxon>Dikarya</taxon>
        <taxon>Basidiomycota</taxon>
        <taxon>Agaricomycotina</taxon>
        <taxon>Tremellomycetes</taxon>
        <taxon>Tremellales</taxon>
        <taxon>Cryptococcaceae</taxon>
        <taxon>Kwoniella</taxon>
    </lineage>
</organism>
<dbReference type="NCBIfam" id="TIGR02174">
    <property type="entry name" value="CXXU_selWTH"/>
    <property type="match status" value="1"/>
</dbReference>
<feature type="compositionally biased region" description="Low complexity" evidence="2">
    <location>
        <begin position="17"/>
        <end position="36"/>
    </location>
</feature>
<proteinExistence type="predicted"/>
<sequence>MSSSSNIICEDCEPLPSSSSSQIQAQAQAQTQPASSNTMAHEESPHKSNGIELPSEFKPPVPVDPPSKAGHATEFTMTGPPTPTIDGKPKREPEQINDNEDNLNTGSSNPNSKEEKGELTAPKPSGTPRTGLENLPKRDPIDDNTEKGNTRVFSSADGKESAFKAPNPIDVKPSIIIEFCDRCRWAPRATWIQTELFLTFPNPLIRSITLLPLNAPETGGRFRVWVDIGKGKGDELVWDRKTEGGFPELKILKQRIRNLIQPDLNLGHSDIHGK</sequence>
<dbReference type="SUPFAM" id="SSF52833">
    <property type="entry name" value="Thioredoxin-like"/>
    <property type="match status" value="1"/>
</dbReference>
<feature type="compositionally biased region" description="Polar residues" evidence="2">
    <location>
        <begin position="102"/>
        <end position="111"/>
    </location>
</feature>
<dbReference type="InterPro" id="IPR011893">
    <property type="entry name" value="Selenoprotein_Rdx-typ"/>
</dbReference>
<evidence type="ECO:0000256" key="2">
    <source>
        <dbReference type="SAM" id="MobiDB-lite"/>
    </source>
</evidence>
<dbReference type="InterPro" id="IPR036249">
    <property type="entry name" value="Thioredoxin-like_sf"/>
</dbReference>
<dbReference type="PANTHER" id="PTHR36417">
    <property type="entry name" value="SELENOPROTEIN DOMAIN PROTEIN (AFU_ORTHOLOGUE AFUA_1G05220)"/>
    <property type="match status" value="1"/>
</dbReference>
<evidence type="ECO:0000313" key="3">
    <source>
        <dbReference type="EMBL" id="WWC89723.1"/>
    </source>
</evidence>
<feature type="region of interest" description="Disordered" evidence="2">
    <location>
        <begin position="1"/>
        <end position="165"/>
    </location>
</feature>
<keyword evidence="1" id="KW-0676">Redox-active center</keyword>
<dbReference type="GeneID" id="91095318"/>
<dbReference type="AlphaFoldDB" id="A0AAX4JXX3"/>
<accession>A0AAX4JXX3</accession>
<dbReference type="RefSeq" id="XP_066076486.1">
    <property type="nucleotide sequence ID" value="XM_066220389.1"/>
</dbReference>
<keyword evidence="4" id="KW-1185">Reference proteome</keyword>
<dbReference type="Proteomes" id="UP001355207">
    <property type="component" value="Chromosome 6"/>
</dbReference>
<gene>
    <name evidence="3" type="ORF">L201_004648</name>
</gene>
<dbReference type="PANTHER" id="PTHR36417:SF2">
    <property type="entry name" value="SELENOPROTEIN DOMAIN PROTEIN (AFU_ORTHOLOGUE AFUA_1G05220)"/>
    <property type="match status" value="1"/>
</dbReference>
<evidence type="ECO:0008006" key="5">
    <source>
        <dbReference type="Google" id="ProtNLM"/>
    </source>
</evidence>
<reference evidence="3 4" key="1">
    <citation type="submission" date="2024-01" db="EMBL/GenBank/DDBJ databases">
        <title>Comparative genomics of Cryptococcus and Kwoniella reveals pathogenesis evolution and contrasting modes of karyotype evolution via chromosome fusion or intercentromeric recombination.</title>
        <authorList>
            <person name="Coelho M.A."/>
            <person name="David-Palma M."/>
            <person name="Shea T."/>
            <person name="Bowers K."/>
            <person name="McGinley-Smith S."/>
            <person name="Mohammad A.W."/>
            <person name="Gnirke A."/>
            <person name="Yurkov A.M."/>
            <person name="Nowrousian M."/>
            <person name="Sun S."/>
            <person name="Cuomo C.A."/>
            <person name="Heitman J."/>
        </authorList>
    </citation>
    <scope>NUCLEOTIDE SEQUENCE [LARGE SCALE GENOMIC DNA]</scope>
    <source>
        <strain evidence="3 4">CBS 6074</strain>
    </source>
</reference>
<dbReference type="EMBL" id="CP144103">
    <property type="protein sequence ID" value="WWC89723.1"/>
    <property type="molecule type" value="Genomic_DNA"/>
</dbReference>
<dbReference type="Gene3D" id="3.40.30.10">
    <property type="entry name" value="Glutaredoxin"/>
    <property type="match status" value="1"/>
</dbReference>
<dbReference type="Pfam" id="PF10262">
    <property type="entry name" value="Rdx"/>
    <property type="match status" value="1"/>
</dbReference>
<evidence type="ECO:0000313" key="4">
    <source>
        <dbReference type="Proteomes" id="UP001355207"/>
    </source>
</evidence>
<protein>
    <recommendedName>
        <fullName evidence="5">Selenoprotein W</fullName>
    </recommendedName>
</protein>
<name>A0AAX4JXX3_9TREE</name>